<dbReference type="Gene3D" id="3.90.180.10">
    <property type="entry name" value="Medium-chain alcohol dehydrogenases, catalytic domain"/>
    <property type="match status" value="1"/>
</dbReference>
<evidence type="ECO:0000259" key="2">
    <source>
        <dbReference type="Pfam" id="PF08240"/>
    </source>
</evidence>
<accession>A0A9Q8LC64</accession>
<evidence type="ECO:0000313" key="3">
    <source>
        <dbReference type="EMBL" id="UJO14681.1"/>
    </source>
</evidence>
<dbReference type="Proteomes" id="UP000756132">
    <property type="component" value="Chromosome 3"/>
</dbReference>
<proteinExistence type="predicted"/>
<dbReference type="InterPro" id="IPR013154">
    <property type="entry name" value="ADH-like_N"/>
</dbReference>
<gene>
    <name evidence="3" type="ORF">CLAFUR5_08603</name>
</gene>
<dbReference type="Pfam" id="PF08240">
    <property type="entry name" value="ADH_N"/>
    <property type="match status" value="1"/>
</dbReference>
<dbReference type="OrthoDB" id="3509362at2759"/>
<dbReference type="KEGG" id="ffu:CLAFUR5_08603"/>
<name>A0A9Q8LC64_PASFU</name>
<dbReference type="EMBL" id="CP090165">
    <property type="protein sequence ID" value="UJO14681.1"/>
    <property type="molecule type" value="Genomic_DNA"/>
</dbReference>
<dbReference type="InterPro" id="IPR011032">
    <property type="entry name" value="GroES-like_sf"/>
</dbReference>
<keyword evidence="4" id="KW-1185">Reference proteome</keyword>
<dbReference type="SUPFAM" id="SSF50129">
    <property type="entry name" value="GroES-like"/>
    <property type="match status" value="1"/>
</dbReference>
<organism evidence="3 4">
    <name type="scientific">Passalora fulva</name>
    <name type="common">Tomato leaf mold</name>
    <name type="synonym">Cladosporium fulvum</name>
    <dbReference type="NCBI Taxonomy" id="5499"/>
    <lineage>
        <taxon>Eukaryota</taxon>
        <taxon>Fungi</taxon>
        <taxon>Dikarya</taxon>
        <taxon>Ascomycota</taxon>
        <taxon>Pezizomycotina</taxon>
        <taxon>Dothideomycetes</taxon>
        <taxon>Dothideomycetidae</taxon>
        <taxon>Mycosphaerellales</taxon>
        <taxon>Mycosphaerellaceae</taxon>
        <taxon>Fulvia</taxon>
    </lineage>
</organism>
<evidence type="ECO:0000313" key="4">
    <source>
        <dbReference type="Proteomes" id="UP000756132"/>
    </source>
</evidence>
<dbReference type="InterPro" id="IPR051603">
    <property type="entry name" value="Zinc-ADH_QOR/CCCR"/>
</dbReference>
<dbReference type="AlphaFoldDB" id="A0A9Q8LC64"/>
<dbReference type="GeneID" id="71988481"/>
<dbReference type="PANTHER" id="PTHR44154">
    <property type="entry name" value="QUINONE OXIDOREDUCTASE"/>
    <property type="match status" value="1"/>
</dbReference>
<sequence>MPQQKAIHYTKPGKASEVLALTTIDIPKVEANDLLVKLKACAVNPVDTKIREGKFPASDVMGYDAAGIVEEVGSSVKDFKKGDEVYYSGAMGRRGSTAQYGVIGYRMAGHRPKKFDWVESACLPLVTVTAWELLEEHFNLPQDDPTGKQKDK</sequence>
<protein>
    <submittedName>
        <fullName evidence="3">2-methylene-furan-3-one reductase</fullName>
    </submittedName>
</protein>
<evidence type="ECO:0000256" key="1">
    <source>
        <dbReference type="ARBA" id="ARBA00022857"/>
    </source>
</evidence>
<dbReference type="RefSeq" id="XP_047759047.1">
    <property type="nucleotide sequence ID" value="XM_047907751.1"/>
</dbReference>
<keyword evidence="1" id="KW-0521">NADP</keyword>
<feature type="domain" description="Alcohol dehydrogenase-like N-terminal" evidence="2">
    <location>
        <begin position="31"/>
        <end position="105"/>
    </location>
</feature>
<reference evidence="3" key="1">
    <citation type="submission" date="2021-12" db="EMBL/GenBank/DDBJ databases">
        <authorList>
            <person name="Zaccaron A."/>
            <person name="Stergiopoulos I."/>
        </authorList>
    </citation>
    <scope>NUCLEOTIDE SEQUENCE</scope>
    <source>
        <strain evidence="3">Race5_Kim</strain>
    </source>
</reference>
<reference evidence="3" key="2">
    <citation type="journal article" date="2022" name="Microb. Genom.">
        <title>A chromosome-scale genome assembly of the tomato pathogen Cladosporium fulvum reveals a compartmentalized genome architecture and the presence of a dispensable chromosome.</title>
        <authorList>
            <person name="Zaccaron A.Z."/>
            <person name="Chen L.H."/>
            <person name="Samaras A."/>
            <person name="Stergiopoulos I."/>
        </authorList>
    </citation>
    <scope>NUCLEOTIDE SEQUENCE</scope>
    <source>
        <strain evidence="3">Race5_Kim</strain>
    </source>
</reference>
<dbReference type="PANTHER" id="PTHR44154:SF1">
    <property type="entry name" value="QUINONE OXIDOREDUCTASE"/>
    <property type="match status" value="1"/>
</dbReference>